<protein>
    <recommendedName>
        <fullName evidence="4">Polymerase/histidinol phosphatase N-terminal domain-containing protein</fullName>
    </recommendedName>
</protein>
<organism evidence="2 3">
    <name type="scientific">Blastococcus jejuensis</name>
    <dbReference type="NCBI Taxonomy" id="351224"/>
    <lineage>
        <taxon>Bacteria</taxon>
        <taxon>Bacillati</taxon>
        <taxon>Actinomycetota</taxon>
        <taxon>Actinomycetes</taxon>
        <taxon>Geodermatophilales</taxon>
        <taxon>Geodermatophilaceae</taxon>
        <taxon>Blastococcus</taxon>
    </lineage>
</organism>
<dbReference type="InterPro" id="IPR006311">
    <property type="entry name" value="TAT_signal"/>
</dbReference>
<gene>
    <name evidence="2" type="ORF">GCM10010531_42450</name>
</gene>
<comment type="caution">
    <text evidence="2">The sequence shown here is derived from an EMBL/GenBank/DDBJ whole genome shotgun (WGS) entry which is preliminary data.</text>
</comment>
<dbReference type="SUPFAM" id="SSF89550">
    <property type="entry name" value="PHP domain-like"/>
    <property type="match status" value="2"/>
</dbReference>
<evidence type="ECO:0000313" key="3">
    <source>
        <dbReference type="Proteomes" id="UP001499924"/>
    </source>
</evidence>
<evidence type="ECO:0000256" key="1">
    <source>
        <dbReference type="SAM" id="MobiDB-lite"/>
    </source>
</evidence>
<accession>A0ABP6PNJ6</accession>
<dbReference type="EMBL" id="BAAAVV010000018">
    <property type="protein sequence ID" value="GAA3183727.1"/>
    <property type="molecule type" value="Genomic_DNA"/>
</dbReference>
<feature type="region of interest" description="Disordered" evidence="1">
    <location>
        <begin position="129"/>
        <end position="175"/>
    </location>
</feature>
<sequence>MCDDGAPPRARPQDRRLSRRQVLQGMVALAALSGCTAGSGSERAAAAFTAPLGPRSPAAGRLEARIIAMHLHASASEGVGSVRSQLAQAAMHGYDVAWFTEHDWRRRRLLFRRTYSFVPGEVQNGAAWELVRRPDSGTPARGSGGSQVGDPVSPADPATPKASLRIRTTSSGDGPAAVSYAIEARGGSRTNYRSRIAGRVEKLDVLAVATGPDAWGEVLLSLSHHPATGGRPEGVYAVRYRLRTDVRERAVSSEGLTGIVDVPVPAGRWHEVTLDPVTDLAEIYPDMDSRDHSLHDIVFRGVSRRAAPSDVVFGHLRLEEQDGYDAVGVEHDLVASYAGQVPEVLGLIGSEISLGPHLNQYGGEQVPYDYGPVRRLGDKPGEDAYPSIVDHIHAAGGLACINHPGVPVTTLLAQRTAADMIEVGFGTGGPDGIARQLAMWDTLSRNGLFLTGNGSSDDHTGQRWEQQGNRYYTAAWAERVAQPELLDALGRGRAFVGYLGSFAGTVDMALDDATPMGAVVVGAPRERTLRIDVTGLPDGGAVELVRGVVDRAGPADATPGTTVVQTFGAGELDRAAAVPLDVSGDCFHRVQVVDGAGAIVAYGQPIWTLADRPPRVPANRLVAG</sequence>
<evidence type="ECO:0000313" key="2">
    <source>
        <dbReference type="EMBL" id="GAA3183727.1"/>
    </source>
</evidence>
<keyword evidence="3" id="KW-1185">Reference proteome</keyword>
<evidence type="ECO:0008006" key="4">
    <source>
        <dbReference type="Google" id="ProtNLM"/>
    </source>
</evidence>
<reference evidence="3" key="1">
    <citation type="journal article" date="2019" name="Int. J. Syst. Evol. Microbiol.">
        <title>The Global Catalogue of Microorganisms (GCM) 10K type strain sequencing project: providing services to taxonomists for standard genome sequencing and annotation.</title>
        <authorList>
            <consortium name="The Broad Institute Genomics Platform"/>
            <consortium name="The Broad Institute Genome Sequencing Center for Infectious Disease"/>
            <person name="Wu L."/>
            <person name="Ma J."/>
        </authorList>
    </citation>
    <scope>NUCLEOTIDE SEQUENCE [LARGE SCALE GENOMIC DNA]</scope>
    <source>
        <strain evidence="3">JCM 15614</strain>
    </source>
</reference>
<dbReference type="Gene3D" id="3.20.20.140">
    <property type="entry name" value="Metal-dependent hydrolases"/>
    <property type="match status" value="1"/>
</dbReference>
<dbReference type="PROSITE" id="PS51318">
    <property type="entry name" value="TAT"/>
    <property type="match status" value="1"/>
</dbReference>
<name>A0ABP6PNJ6_9ACTN</name>
<proteinExistence type="predicted"/>
<dbReference type="RefSeq" id="WP_344691104.1">
    <property type="nucleotide sequence ID" value="NZ_BAAAVV010000018.1"/>
</dbReference>
<dbReference type="InterPro" id="IPR016195">
    <property type="entry name" value="Pol/histidinol_Pase-like"/>
</dbReference>
<dbReference type="Proteomes" id="UP001499924">
    <property type="component" value="Unassembled WGS sequence"/>
</dbReference>